<dbReference type="Proteomes" id="UP000825123">
    <property type="component" value="Chromosome"/>
</dbReference>
<name>A0A8D5ZKE0_9CREN</name>
<proteinExistence type="predicted"/>
<dbReference type="InterPro" id="IPR038664">
    <property type="entry name" value="Gar1/Naf1_Cbf5-bd_sf"/>
</dbReference>
<dbReference type="KEGG" id="csty:KN1_24590"/>
<dbReference type="Gene3D" id="2.40.10.230">
    <property type="entry name" value="Probable tRNA pseudouridine synthase domain"/>
    <property type="match status" value="1"/>
</dbReference>
<keyword evidence="2" id="KW-1185">Reference proteome</keyword>
<dbReference type="AlphaFoldDB" id="A0A8D5ZKE0"/>
<protein>
    <submittedName>
        <fullName evidence="1">H/ACA RNA-protein complex protein Gar1</fullName>
    </submittedName>
</protein>
<evidence type="ECO:0000313" key="1">
    <source>
        <dbReference type="EMBL" id="BCU71162.1"/>
    </source>
</evidence>
<evidence type="ECO:0000313" key="2">
    <source>
        <dbReference type="Proteomes" id="UP000825123"/>
    </source>
</evidence>
<accession>A0A8D5ZKE0</accession>
<gene>
    <name evidence="1" type="ORF">KN1_24590</name>
</gene>
<dbReference type="SUPFAM" id="SSF50447">
    <property type="entry name" value="Translation proteins"/>
    <property type="match status" value="1"/>
</dbReference>
<dbReference type="EMBL" id="AP024597">
    <property type="protein sequence ID" value="BCU71162.1"/>
    <property type="molecule type" value="Genomic_DNA"/>
</dbReference>
<organism evidence="1 2">
    <name type="scientific">Stygiolobus caldivivus</name>
    <dbReference type="NCBI Taxonomy" id="2824673"/>
    <lineage>
        <taxon>Archaea</taxon>
        <taxon>Thermoproteota</taxon>
        <taxon>Thermoprotei</taxon>
        <taxon>Sulfolobales</taxon>
        <taxon>Sulfolobaceae</taxon>
        <taxon>Stygiolobus</taxon>
    </lineage>
</organism>
<dbReference type="GeneID" id="66164184"/>
<dbReference type="NCBIfam" id="NF009627">
    <property type="entry name" value="PRK13149.1-1"/>
    <property type="match status" value="1"/>
</dbReference>
<sequence length="92" mass="10573">MTKVKLVEAGNFYKDTLGSKWLIEGKRDIDYSKFNYIGKIVVTESGKRIAKVLDIIGNVNKPYILVEPLVTEKPKEKMFIEIVEKKRGGKRK</sequence>
<dbReference type="RefSeq" id="WP_221287903.1">
    <property type="nucleotide sequence ID" value="NZ_AP024597.1"/>
</dbReference>
<reference evidence="1 2" key="1">
    <citation type="submission" date="2021-04" db="EMBL/GenBank/DDBJ databases">
        <title>Complete genome sequence of Stygiolobus sp. KN-1.</title>
        <authorList>
            <person name="Nakamura K."/>
            <person name="Sakai H."/>
            <person name="Kurosawa N."/>
        </authorList>
    </citation>
    <scope>NUCLEOTIDE SEQUENCE [LARGE SCALE GENOMIC DNA]</scope>
    <source>
        <strain evidence="1 2">KN-1</strain>
    </source>
</reference>
<dbReference type="InterPro" id="IPR009000">
    <property type="entry name" value="Transl_B-barrel_sf"/>
</dbReference>